<dbReference type="InterPro" id="IPR036869">
    <property type="entry name" value="J_dom_sf"/>
</dbReference>
<dbReference type="EnsemblPlants" id="Kaladp0550s0068.1.v1.1">
    <property type="protein sequence ID" value="Kaladp0550s0068.1.v1.1"/>
    <property type="gene ID" value="Kaladp0550s0068.v1.1"/>
</dbReference>
<feature type="domain" description="J" evidence="3">
    <location>
        <begin position="28"/>
        <end position="92"/>
    </location>
</feature>
<dbReference type="SUPFAM" id="SSF46565">
    <property type="entry name" value="Chaperone J-domain"/>
    <property type="match status" value="1"/>
</dbReference>
<dbReference type="PRINTS" id="PR00625">
    <property type="entry name" value="JDOMAIN"/>
</dbReference>
<feature type="chain" id="PRO_5029888052" description="J domain-containing protein" evidence="2">
    <location>
        <begin position="27"/>
        <end position="572"/>
    </location>
</feature>
<dbReference type="Gramene" id="Kaladp0550s0068.1.v1.1">
    <property type="protein sequence ID" value="Kaladp0550s0068.1.v1.1"/>
    <property type="gene ID" value="Kaladp0550s0068.v1.1"/>
</dbReference>
<dbReference type="GO" id="GO:0009860">
    <property type="term" value="P:pollen tube growth"/>
    <property type="evidence" value="ECO:0007669"/>
    <property type="project" value="EnsemblPlants"/>
</dbReference>
<dbReference type="AlphaFoldDB" id="A0A7N1A6J9"/>
<evidence type="ECO:0000313" key="5">
    <source>
        <dbReference type="Proteomes" id="UP000594263"/>
    </source>
</evidence>
<keyword evidence="2" id="KW-0732">Signal</keyword>
<dbReference type="PANTHER" id="PTHR45184:SF1">
    <property type="entry name" value="DNAJ PROTEIN ERDJ3A"/>
    <property type="match status" value="1"/>
</dbReference>
<feature type="signal peptide" evidence="2">
    <location>
        <begin position="1"/>
        <end position="26"/>
    </location>
</feature>
<dbReference type="PROSITE" id="PS50076">
    <property type="entry name" value="DNAJ_2"/>
    <property type="match status" value="1"/>
</dbReference>
<accession>A0A7N1A6J9</accession>
<dbReference type="Proteomes" id="UP000594263">
    <property type="component" value="Unplaced"/>
</dbReference>
<dbReference type="PROSITE" id="PS00636">
    <property type="entry name" value="DNAJ_1"/>
    <property type="match status" value="1"/>
</dbReference>
<evidence type="ECO:0000256" key="1">
    <source>
        <dbReference type="SAM" id="MobiDB-lite"/>
    </source>
</evidence>
<evidence type="ECO:0000256" key="2">
    <source>
        <dbReference type="SAM" id="SignalP"/>
    </source>
</evidence>
<dbReference type="InterPro" id="IPR018253">
    <property type="entry name" value="DnaJ_domain_CS"/>
</dbReference>
<reference evidence="4" key="1">
    <citation type="submission" date="2021-01" db="UniProtKB">
        <authorList>
            <consortium name="EnsemblPlants"/>
        </authorList>
    </citation>
    <scope>IDENTIFICATION</scope>
</reference>
<dbReference type="Gene3D" id="1.10.287.110">
    <property type="entry name" value="DnaJ domain"/>
    <property type="match status" value="1"/>
</dbReference>
<evidence type="ECO:0000313" key="4">
    <source>
        <dbReference type="EnsemblPlants" id="Kaladp0550s0068.1.v1.1"/>
    </source>
</evidence>
<dbReference type="SUPFAM" id="SSF52833">
    <property type="entry name" value="Thioredoxin-like"/>
    <property type="match status" value="1"/>
</dbReference>
<dbReference type="GO" id="GO:0005788">
    <property type="term" value="C:endoplasmic reticulum lumen"/>
    <property type="evidence" value="ECO:0007669"/>
    <property type="project" value="EnsemblPlants"/>
</dbReference>
<sequence>MKSLSFLTTVAVLSASLLLFLAVAKTVDPYKVLGVDKSASQRDIQKAFHKLSLKYHPDKNKNKGAQQKFEEINNAYEILSDEEKRKNYDMYGDEKGNMGFSGDPSGGYSSYGGPQGPGGFSFRPDGWQSSGGQGGSQSFSFSFGGPGGSGSSGINLNDILSNMFGGNMQGGSQFGGFGGSARPQQPGPKGSSDGLRAVTSQVFKKEISEKGRAWLLLAYTPKLKGTQYYESIVQEVADMLRGAIEVGSVNCQADQSFCKEYGLYPKTAPRLFVYSYRVSETGTLVEYNDDLNAKNLKAFCLDHLPRFSKRVDVGNLDISSSTRSNLPRVLLLSTKKDTPIIWRVLSGLYHKRFAFYDAQVDDASHPSVKKLGVNALPAVVGWLSNGEKHILKSGIAVKDLKSAVRELSSLFDNFEKQNKKVVSSQPKKSQAESEQQKIPLLTSSNIDALCGEDTPVCIIGAFRSAKARDKLEAILSAVSQKTLSRKQNSAFGSKDPVTYSLLDASKQSSFLSAFDKSGFRSSDKFLIAYKPRKRKFATYTGEVTVEETERFVGSILNGDVKFSNTLQKPTIR</sequence>
<feature type="region of interest" description="Disordered" evidence="1">
    <location>
        <begin position="99"/>
        <end position="144"/>
    </location>
</feature>
<dbReference type="PANTHER" id="PTHR45184">
    <property type="entry name" value="DNAJ PROTEIN ERDJ3A"/>
    <property type="match status" value="1"/>
</dbReference>
<dbReference type="Gene3D" id="3.40.30.10">
    <property type="entry name" value="Glutaredoxin"/>
    <property type="match status" value="1"/>
</dbReference>
<feature type="compositionally biased region" description="Gly residues" evidence="1">
    <location>
        <begin position="109"/>
        <end position="119"/>
    </location>
</feature>
<evidence type="ECO:0000259" key="3">
    <source>
        <dbReference type="PROSITE" id="PS50076"/>
    </source>
</evidence>
<dbReference type="SMART" id="SM00271">
    <property type="entry name" value="DnaJ"/>
    <property type="match status" value="1"/>
</dbReference>
<dbReference type="CDD" id="cd06257">
    <property type="entry name" value="DnaJ"/>
    <property type="match status" value="1"/>
</dbReference>
<dbReference type="Pfam" id="PF13848">
    <property type="entry name" value="Thioredoxin_6"/>
    <property type="match status" value="1"/>
</dbReference>
<dbReference type="InterPro" id="IPR001623">
    <property type="entry name" value="DnaJ_domain"/>
</dbReference>
<proteinExistence type="predicted"/>
<protein>
    <recommendedName>
        <fullName evidence="3">J domain-containing protein</fullName>
    </recommendedName>
</protein>
<keyword evidence="5" id="KW-1185">Reference proteome</keyword>
<dbReference type="OMA" id="FFISYND"/>
<name>A0A7N1A6J9_KALFE</name>
<dbReference type="InterPro" id="IPR052842">
    <property type="entry name" value="ER_Co-chaperone"/>
</dbReference>
<feature type="region of interest" description="Disordered" evidence="1">
    <location>
        <begin position="173"/>
        <end position="195"/>
    </location>
</feature>
<dbReference type="GO" id="GO:0016491">
    <property type="term" value="F:oxidoreductase activity"/>
    <property type="evidence" value="ECO:0007669"/>
    <property type="project" value="EnsemblPlants"/>
</dbReference>
<dbReference type="GO" id="GO:0009408">
    <property type="term" value="P:response to heat"/>
    <property type="evidence" value="ECO:0007669"/>
    <property type="project" value="EnsemblPlants"/>
</dbReference>
<organism evidence="4 5">
    <name type="scientific">Kalanchoe fedtschenkoi</name>
    <name type="common">Lavender scallops</name>
    <name type="synonym">South American air plant</name>
    <dbReference type="NCBI Taxonomy" id="63787"/>
    <lineage>
        <taxon>Eukaryota</taxon>
        <taxon>Viridiplantae</taxon>
        <taxon>Streptophyta</taxon>
        <taxon>Embryophyta</taxon>
        <taxon>Tracheophyta</taxon>
        <taxon>Spermatophyta</taxon>
        <taxon>Magnoliopsida</taxon>
        <taxon>eudicotyledons</taxon>
        <taxon>Gunneridae</taxon>
        <taxon>Pentapetalae</taxon>
        <taxon>Saxifragales</taxon>
        <taxon>Crassulaceae</taxon>
        <taxon>Kalanchoe</taxon>
    </lineage>
</organism>
<dbReference type="InterPro" id="IPR036249">
    <property type="entry name" value="Thioredoxin-like_sf"/>
</dbReference>
<dbReference type="Pfam" id="PF00226">
    <property type="entry name" value="DnaJ"/>
    <property type="match status" value="1"/>
</dbReference>